<dbReference type="InterPro" id="IPR009057">
    <property type="entry name" value="Homeodomain-like_sf"/>
</dbReference>
<dbReference type="Pfam" id="PF00440">
    <property type="entry name" value="TetR_N"/>
    <property type="match status" value="1"/>
</dbReference>
<dbReference type="GO" id="GO:0003700">
    <property type="term" value="F:DNA-binding transcription factor activity"/>
    <property type="evidence" value="ECO:0007669"/>
    <property type="project" value="TreeGrafter"/>
</dbReference>
<dbReference type="InterPro" id="IPR050109">
    <property type="entry name" value="HTH-type_TetR-like_transc_reg"/>
</dbReference>
<evidence type="ECO:0000259" key="3">
    <source>
        <dbReference type="PROSITE" id="PS50977"/>
    </source>
</evidence>
<dbReference type="Gene3D" id="1.10.357.10">
    <property type="entry name" value="Tetracycline Repressor, domain 2"/>
    <property type="match status" value="1"/>
</dbReference>
<dbReference type="Pfam" id="PF17933">
    <property type="entry name" value="TetR_C_25"/>
    <property type="match status" value="1"/>
</dbReference>
<name>A0A917V3T6_9NOCA</name>
<keyword evidence="5" id="KW-1185">Reference proteome</keyword>
<dbReference type="RefSeq" id="WP_188826771.1">
    <property type="nucleotide sequence ID" value="NZ_BMMW01000001.1"/>
</dbReference>
<dbReference type="PRINTS" id="PR00455">
    <property type="entry name" value="HTHTETR"/>
</dbReference>
<dbReference type="EMBL" id="BMMW01000001">
    <property type="protein sequence ID" value="GGK33613.1"/>
    <property type="molecule type" value="Genomic_DNA"/>
</dbReference>
<accession>A0A917V3T6</accession>
<feature type="domain" description="HTH tetR-type" evidence="3">
    <location>
        <begin position="6"/>
        <end position="65"/>
    </location>
</feature>
<reference evidence="4" key="1">
    <citation type="journal article" date="2014" name="Int. J. Syst. Evol. Microbiol.">
        <title>Complete genome sequence of Corynebacterium casei LMG S-19264T (=DSM 44701T), isolated from a smear-ripened cheese.</title>
        <authorList>
            <consortium name="US DOE Joint Genome Institute (JGI-PGF)"/>
            <person name="Walter F."/>
            <person name="Albersmeier A."/>
            <person name="Kalinowski J."/>
            <person name="Ruckert C."/>
        </authorList>
    </citation>
    <scope>NUCLEOTIDE SEQUENCE</scope>
    <source>
        <strain evidence="4">CGMCC 4.7278</strain>
    </source>
</reference>
<dbReference type="SUPFAM" id="SSF46689">
    <property type="entry name" value="Homeodomain-like"/>
    <property type="match status" value="1"/>
</dbReference>
<evidence type="ECO:0000313" key="5">
    <source>
        <dbReference type="Proteomes" id="UP000612956"/>
    </source>
</evidence>
<dbReference type="PROSITE" id="PS50977">
    <property type="entry name" value="HTH_TETR_2"/>
    <property type="match status" value="1"/>
</dbReference>
<evidence type="ECO:0000313" key="4">
    <source>
        <dbReference type="EMBL" id="GGK33613.1"/>
    </source>
</evidence>
<organism evidence="4 5">
    <name type="scientific">Nocardia camponoti</name>
    <dbReference type="NCBI Taxonomy" id="1616106"/>
    <lineage>
        <taxon>Bacteria</taxon>
        <taxon>Bacillati</taxon>
        <taxon>Actinomycetota</taxon>
        <taxon>Actinomycetes</taxon>
        <taxon>Mycobacteriales</taxon>
        <taxon>Nocardiaceae</taxon>
        <taxon>Nocardia</taxon>
    </lineage>
</organism>
<dbReference type="InterPro" id="IPR041484">
    <property type="entry name" value="TetR_C_25"/>
</dbReference>
<dbReference type="PANTHER" id="PTHR30055:SF146">
    <property type="entry name" value="HTH-TYPE TRANSCRIPTIONAL DUAL REGULATOR CECR"/>
    <property type="match status" value="1"/>
</dbReference>
<sequence length="205" mass="22016">MCSADLTAAARIRDAAITLFGEQGFSVGVRAIATAAGVSPGLVIHHFGSKEGLRAACDAQVLAQIRDEKLRTIRAQGPGMLTAMAEVEDYAPLVAYLLRSFQAGGELAVSMLDHMVDDAVAYTQAAVESGMIKPSRDPRARARYLVLCHVGAMNLFLQLRTSGNEVPDFRAAIRALADEVTFPALELYAQGMFTDPTMLDQLSQE</sequence>
<evidence type="ECO:0000256" key="1">
    <source>
        <dbReference type="ARBA" id="ARBA00023125"/>
    </source>
</evidence>
<comment type="caution">
    <text evidence="4">The sequence shown here is derived from an EMBL/GenBank/DDBJ whole genome shotgun (WGS) entry which is preliminary data.</text>
</comment>
<dbReference type="AlphaFoldDB" id="A0A917V3T6"/>
<reference evidence="4" key="2">
    <citation type="submission" date="2020-09" db="EMBL/GenBank/DDBJ databases">
        <authorList>
            <person name="Sun Q."/>
            <person name="Zhou Y."/>
        </authorList>
    </citation>
    <scope>NUCLEOTIDE SEQUENCE</scope>
    <source>
        <strain evidence="4">CGMCC 4.7278</strain>
    </source>
</reference>
<dbReference type="Proteomes" id="UP000612956">
    <property type="component" value="Unassembled WGS sequence"/>
</dbReference>
<protein>
    <submittedName>
        <fullName evidence="4">Transcriptional regulator, TetR family protein</fullName>
    </submittedName>
</protein>
<feature type="DNA-binding region" description="H-T-H motif" evidence="2">
    <location>
        <begin position="28"/>
        <end position="47"/>
    </location>
</feature>
<proteinExistence type="predicted"/>
<gene>
    <name evidence="4" type="ORF">GCM10011591_01610</name>
</gene>
<dbReference type="GO" id="GO:0000976">
    <property type="term" value="F:transcription cis-regulatory region binding"/>
    <property type="evidence" value="ECO:0007669"/>
    <property type="project" value="TreeGrafter"/>
</dbReference>
<keyword evidence="1 2" id="KW-0238">DNA-binding</keyword>
<evidence type="ECO:0000256" key="2">
    <source>
        <dbReference type="PROSITE-ProRule" id="PRU00335"/>
    </source>
</evidence>
<dbReference type="InterPro" id="IPR001647">
    <property type="entry name" value="HTH_TetR"/>
</dbReference>
<dbReference type="PANTHER" id="PTHR30055">
    <property type="entry name" value="HTH-TYPE TRANSCRIPTIONAL REGULATOR RUTR"/>
    <property type="match status" value="1"/>
</dbReference>